<dbReference type="EMBL" id="KI912110">
    <property type="protein sequence ID" value="ETS85793.1"/>
    <property type="molecule type" value="Genomic_DNA"/>
</dbReference>
<evidence type="ECO:0000259" key="8">
    <source>
        <dbReference type="PROSITE" id="PS50850"/>
    </source>
</evidence>
<organism evidence="9 10">
    <name type="scientific">Pestalotiopsis fici (strain W106-1 / CGMCC3.15140)</name>
    <dbReference type="NCBI Taxonomy" id="1229662"/>
    <lineage>
        <taxon>Eukaryota</taxon>
        <taxon>Fungi</taxon>
        <taxon>Dikarya</taxon>
        <taxon>Ascomycota</taxon>
        <taxon>Pezizomycotina</taxon>
        <taxon>Sordariomycetes</taxon>
        <taxon>Xylariomycetidae</taxon>
        <taxon>Amphisphaeriales</taxon>
        <taxon>Sporocadaceae</taxon>
        <taxon>Pestalotiopsis</taxon>
    </lineage>
</organism>
<keyword evidence="2" id="KW-0813">Transport</keyword>
<proteinExistence type="predicted"/>
<evidence type="ECO:0000256" key="4">
    <source>
        <dbReference type="ARBA" id="ARBA00022989"/>
    </source>
</evidence>
<dbReference type="GO" id="GO:0022857">
    <property type="term" value="F:transmembrane transporter activity"/>
    <property type="evidence" value="ECO:0007669"/>
    <property type="project" value="InterPro"/>
</dbReference>
<dbReference type="Proteomes" id="UP000030651">
    <property type="component" value="Unassembled WGS sequence"/>
</dbReference>
<dbReference type="PROSITE" id="PS50850">
    <property type="entry name" value="MFS"/>
    <property type="match status" value="1"/>
</dbReference>
<protein>
    <recommendedName>
        <fullName evidence="8">Major facilitator superfamily (MFS) profile domain-containing protein</fullName>
    </recommendedName>
</protein>
<name>W3XIA4_PESFW</name>
<dbReference type="PANTHER" id="PTHR23501">
    <property type="entry name" value="MAJOR FACILITATOR SUPERFAMILY"/>
    <property type="match status" value="1"/>
</dbReference>
<dbReference type="HOGENOM" id="CLU_1732110_0_0_1"/>
<sequence>MFDHSVLTEKVQQKWRFMLILVTLSVLTFISGIDATIITSSLPTITQEIGAAGDYTWVAQSYLFACTIPQPLYGQLANIFGRSIPLLIFIRLFALGSGIAGGAHNLATLDRGGGGGGGGADNPRFRDQWNQRPPRNHHLRPNTAQRSWGNT</sequence>
<evidence type="ECO:0000256" key="1">
    <source>
        <dbReference type="ARBA" id="ARBA00004141"/>
    </source>
</evidence>
<dbReference type="STRING" id="1229662.W3XIA4"/>
<comment type="subcellular location">
    <subcellularLocation>
        <location evidence="1">Membrane</location>
        <topology evidence="1">Multi-pass membrane protein</topology>
    </subcellularLocation>
</comment>
<dbReference type="OrthoDB" id="10021397at2759"/>
<reference evidence="10" key="1">
    <citation type="journal article" date="2015" name="BMC Genomics">
        <title>Genomic and transcriptomic analysis of the endophytic fungus Pestalotiopsis fici reveals its lifestyle and high potential for synthesis of natural products.</title>
        <authorList>
            <person name="Wang X."/>
            <person name="Zhang X."/>
            <person name="Liu L."/>
            <person name="Xiang M."/>
            <person name="Wang W."/>
            <person name="Sun X."/>
            <person name="Che Y."/>
            <person name="Guo L."/>
            <person name="Liu G."/>
            <person name="Guo L."/>
            <person name="Wang C."/>
            <person name="Yin W.B."/>
            <person name="Stadler M."/>
            <person name="Zhang X."/>
            <person name="Liu X."/>
        </authorList>
    </citation>
    <scope>NUCLEOTIDE SEQUENCE [LARGE SCALE GENOMIC DNA]</scope>
    <source>
        <strain evidence="10">W106-1 / CGMCC3.15140</strain>
    </source>
</reference>
<feature type="compositionally biased region" description="Polar residues" evidence="7">
    <location>
        <begin position="142"/>
        <end position="151"/>
    </location>
</feature>
<feature type="region of interest" description="Disordered" evidence="7">
    <location>
        <begin position="113"/>
        <end position="151"/>
    </location>
</feature>
<keyword evidence="4" id="KW-1133">Transmembrane helix</keyword>
<keyword evidence="3" id="KW-0812">Transmembrane</keyword>
<dbReference type="GO" id="GO:0005886">
    <property type="term" value="C:plasma membrane"/>
    <property type="evidence" value="ECO:0007669"/>
    <property type="project" value="TreeGrafter"/>
</dbReference>
<dbReference type="SUPFAM" id="SSF103473">
    <property type="entry name" value="MFS general substrate transporter"/>
    <property type="match status" value="1"/>
</dbReference>
<evidence type="ECO:0000256" key="3">
    <source>
        <dbReference type="ARBA" id="ARBA00022692"/>
    </source>
</evidence>
<dbReference type="eggNOG" id="KOG0254">
    <property type="taxonomic scope" value="Eukaryota"/>
</dbReference>
<feature type="domain" description="Major facilitator superfamily (MFS) profile" evidence="8">
    <location>
        <begin position="20"/>
        <end position="151"/>
    </location>
</feature>
<evidence type="ECO:0000256" key="2">
    <source>
        <dbReference type="ARBA" id="ARBA00022448"/>
    </source>
</evidence>
<dbReference type="OMA" id="IFPSEAH"/>
<dbReference type="GeneID" id="19268831"/>
<keyword evidence="10" id="KW-1185">Reference proteome</keyword>
<dbReference type="InterPro" id="IPR020846">
    <property type="entry name" value="MFS_dom"/>
</dbReference>
<gene>
    <name evidence="9" type="ORF">PFICI_03818</name>
</gene>
<evidence type="ECO:0000256" key="7">
    <source>
        <dbReference type="SAM" id="MobiDB-lite"/>
    </source>
</evidence>
<dbReference type="InParanoid" id="W3XIA4"/>
<dbReference type="PANTHER" id="PTHR23501:SF187">
    <property type="entry name" value="MAJOR FACILITATOR SUPERFAMILY (MFS) PROFILE DOMAIN-CONTAINING PROTEIN"/>
    <property type="match status" value="1"/>
</dbReference>
<keyword evidence="6" id="KW-0325">Glycoprotein</keyword>
<accession>W3XIA4</accession>
<evidence type="ECO:0000256" key="5">
    <source>
        <dbReference type="ARBA" id="ARBA00023136"/>
    </source>
</evidence>
<dbReference type="RefSeq" id="XP_007830590.1">
    <property type="nucleotide sequence ID" value="XM_007832399.1"/>
</dbReference>
<evidence type="ECO:0000313" key="9">
    <source>
        <dbReference type="EMBL" id="ETS85793.1"/>
    </source>
</evidence>
<dbReference type="AlphaFoldDB" id="W3XIA4"/>
<keyword evidence="5" id="KW-0472">Membrane</keyword>
<dbReference type="Gene3D" id="1.20.1720.10">
    <property type="entry name" value="Multidrug resistance protein D"/>
    <property type="match status" value="1"/>
</dbReference>
<dbReference type="KEGG" id="pfy:PFICI_03818"/>
<dbReference type="InterPro" id="IPR036259">
    <property type="entry name" value="MFS_trans_sf"/>
</dbReference>
<evidence type="ECO:0000256" key="6">
    <source>
        <dbReference type="ARBA" id="ARBA00023180"/>
    </source>
</evidence>
<evidence type="ECO:0000313" key="10">
    <source>
        <dbReference type="Proteomes" id="UP000030651"/>
    </source>
</evidence>